<feature type="transmembrane region" description="Helical" evidence="9">
    <location>
        <begin position="123"/>
        <end position="143"/>
    </location>
</feature>
<feature type="transmembrane region" description="Helical" evidence="9">
    <location>
        <begin position="84"/>
        <end position="103"/>
    </location>
</feature>
<dbReference type="Pfam" id="PF05525">
    <property type="entry name" value="Branch_AA_trans"/>
    <property type="match status" value="1"/>
</dbReference>
<organism evidence="10 11">
    <name type="scientific">Collinsella aerofaciens</name>
    <dbReference type="NCBI Taxonomy" id="74426"/>
    <lineage>
        <taxon>Bacteria</taxon>
        <taxon>Bacillati</taxon>
        <taxon>Actinomycetota</taxon>
        <taxon>Coriobacteriia</taxon>
        <taxon>Coriobacteriales</taxon>
        <taxon>Coriobacteriaceae</taxon>
        <taxon>Collinsella</taxon>
    </lineage>
</organism>
<keyword evidence="5 9" id="KW-0812">Transmembrane</keyword>
<dbReference type="GO" id="GO:0005886">
    <property type="term" value="C:plasma membrane"/>
    <property type="evidence" value="ECO:0007669"/>
    <property type="project" value="UniProtKB-SubCell"/>
</dbReference>
<feature type="transmembrane region" description="Helical" evidence="9">
    <location>
        <begin position="49"/>
        <end position="72"/>
    </location>
</feature>
<dbReference type="EMBL" id="CZAQ01000014">
    <property type="protein sequence ID" value="CUP08289.1"/>
    <property type="molecule type" value="Genomic_DNA"/>
</dbReference>
<evidence type="ECO:0000256" key="2">
    <source>
        <dbReference type="ARBA" id="ARBA00008540"/>
    </source>
</evidence>
<accession>A0A174KGA8</accession>
<evidence type="ECO:0000313" key="11">
    <source>
        <dbReference type="Proteomes" id="UP000095454"/>
    </source>
</evidence>
<dbReference type="GO" id="GO:0015188">
    <property type="term" value="F:L-isoleucine transmembrane transporter activity"/>
    <property type="evidence" value="ECO:0007669"/>
    <property type="project" value="TreeGrafter"/>
</dbReference>
<feature type="transmembrane region" description="Helical" evidence="9">
    <location>
        <begin position="364"/>
        <end position="382"/>
    </location>
</feature>
<evidence type="ECO:0000256" key="8">
    <source>
        <dbReference type="ARBA" id="ARBA00023136"/>
    </source>
</evidence>
<evidence type="ECO:0000313" key="10">
    <source>
        <dbReference type="EMBL" id="CUP08289.1"/>
    </source>
</evidence>
<dbReference type="GO" id="GO:0015818">
    <property type="term" value="P:isoleucine transport"/>
    <property type="evidence" value="ECO:0007669"/>
    <property type="project" value="TreeGrafter"/>
</dbReference>
<reference evidence="10 11" key="1">
    <citation type="submission" date="2015-09" db="EMBL/GenBank/DDBJ databases">
        <authorList>
            <consortium name="Pathogen Informatics"/>
        </authorList>
    </citation>
    <scope>NUCLEOTIDE SEQUENCE [LARGE SCALE GENOMIC DNA]</scope>
    <source>
        <strain evidence="10 11">2789STDY5834902</strain>
    </source>
</reference>
<comment type="similarity">
    <text evidence="2">Belongs to the branched chain amino acid transporter family.</text>
</comment>
<dbReference type="GO" id="GO:0005304">
    <property type="term" value="F:L-valine transmembrane transporter activity"/>
    <property type="evidence" value="ECO:0007669"/>
    <property type="project" value="TreeGrafter"/>
</dbReference>
<gene>
    <name evidence="10" type="primary">brnQ</name>
    <name evidence="10" type="ORF">ERS852514_01029</name>
</gene>
<dbReference type="GO" id="GO:0015190">
    <property type="term" value="F:L-leucine transmembrane transporter activity"/>
    <property type="evidence" value="ECO:0007669"/>
    <property type="project" value="TreeGrafter"/>
</dbReference>
<name>A0A174KGA8_9ACTN</name>
<dbReference type="PANTHER" id="PTHR30588:SF0">
    <property type="entry name" value="BRANCHED-CHAIN AMINO ACID PERMEASE BRNQ"/>
    <property type="match status" value="1"/>
</dbReference>
<dbReference type="InterPro" id="IPR004685">
    <property type="entry name" value="Brnchd-chn_aa_trnsp_Livcs"/>
</dbReference>
<keyword evidence="7 9" id="KW-1133">Transmembrane helix</keyword>
<feature type="transmembrane region" description="Helical" evidence="9">
    <location>
        <begin position="12"/>
        <end position="37"/>
    </location>
</feature>
<comment type="subcellular location">
    <subcellularLocation>
        <location evidence="1">Cell membrane</location>
        <topology evidence="1">Multi-pass membrane protein</topology>
    </subcellularLocation>
</comment>
<feature type="transmembrane region" description="Helical" evidence="9">
    <location>
        <begin position="155"/>
        <end position="176"/>
    </location>
</feature>
<feature type="transmembrane region" description="Helical" evidence="9">
    <location>
        <begin position="389"/>
        <end position="415"/>
    </location>
</feature>
<feature type="transmembrane region" description="Helical" evidence="9">
    <location>
        <begin position="332"/>
        <end position="358"/>
    </location>
</feature>
<evidence type="ECO:0000256" key="3">
    <source>
        <dbReference type="ARBA" id="ARBA00022448"/>
    </source>
</evidence>
<dbReference type="RefSeq" id="WP_055251604.1">
    <property type="nucleotide sequence ID" value="NZ_CABIXX010000014.1"/>
</dbReference>
<evidence type="ECO:0000256" key="9">
    <source>
        <dbReference type="SAM" id="Phobius"/>
    </source>
</evidence>
<dbReference type="PANTHER" id="PTHR30588">
    <property type="entry name" value="BRANCHED-CHAIN AMINO ACID TRANSPORT SYSTEM 2 CARRIER PROTEIN"/>
    <property type="match status" value="1"/>
</dbReference>
<sequence length="452" mass="46882">MASSAPRGLRSDHVVTVGIALFSMLFGAGNLIIPPLLALQAGSATPVAMIGFLIAAIGLPVMGFIAVALAGTARELAGRVHPKFGEFFVAAVYLAIGPCLAIPRTSSTAFEMLVPLLPEGVSLGTARLVFAIGFFVVAFVLTLRPGVITRVLGRITGPALIALIVLVVGAAVISPLGPAAAPQAPYDAGAAVQGFLTGYQTMDLLASLAFGIIIAETIHELGVTDDKRVAFEISRSGVIAGVLMAIIYCGLGLAGMQLGTVMPDATNGAAILARSASMHFGLAGTVVVFAIFFLACMNVCIGLISCCSRYFCETYVVEGGAEASEEDMRRPFAVLAFVFAAFSCVLSNVGLDVILMFSVPMLNALYPVAIVLVLMGLVHGFCDAHPQVWVWVGGVVAVQSVITSVRDAFFAGAWLPFDVLPLADIGAAWAPVAVVAFVIGLLHSRFVAHSRS</sequence>
<dbReference type="NCBIfam" id="TIGR00796">
    <property type="entry name" value="livcs"/>
    <property type="match status" value="1"/>
</dbReference>
<keyword evidence="8 9" id="KW-0472">Membrane</keyword>
<feature type="transmembrane region" description="Helical" evidence="9">
    <location>
        <begin position="196"/>
        <end position="215"/>
    </location>
</feature>
<dbReference type="GO" id="GO:0015820">
    <property type="term" value="P:L-leucine transport"/>
    <property type="evidence" value="ECO:0007669"/>
    <property type="project" value="TreeGrafter"/>
</dbReference>
<feature type="transmembrane region" description="Helical" evidence="9">
    <location>
        <begin position="236"/>
        <end position="258"/>
    </location>
</feature>
<dbReference type="AlphaFoldDB" id="A0A174KGA8"/>
<feature type="transmembrane region" description="Helical" evidence="9">
    <location>
        <begin position="278"/>
        <end position="311"/>
    </location>
</feature>
<dbReference type="Proteomes" id="UP000095454">
    <property type="component" value="Unassembled WGS sequence"/>
</dbReference>
<keyword evidence="6" id="KW-0029">Amino-acid transport</keyword>
<feature type="transmembrane region" description="Helical" evidence="9">
    <location>
        <begin position="427"/>
        <end position="448"/>
    </location>
</feature>
<keyword evidence="4" id="KW-1003">Cell membrane</keyword>
<evidence type="ECO:0000256" key="4">
    <source>
        <dbReference type="ARBA" id="ARBA00022475"/>
    </source>
</evidence>
<evidence type="ECO:0000256" key="1">
    <source>
        <dbReference type="ARBA" id="ARBA00004651"/>
    </source>
</evidence>
<evidence type="ECO:0000256" key="6">
    <source>
        <dbReference type="ARBA" id="ARBA00022970"/>
    </source>
</evidence>
<proteinExistence type="inferred from homology"/>
<keyword evidence="3" id="KW-0813">Transport</keyword>
<evidence type="ECO:0000256" key="5">
    <source>
        <dbReference type="ARBA" id="ARBA00022692"/>
    </source>
</evidence>
<evidence type="ECO:0000256" key="7">
    <source>
        <dbReference type="ARBA" id="ARBA00022989"/>
    </source>
</evidence>
<protein>
    <submittedName>
        <fullName evidence="10">LIV-II</fullName>
    </submittedName>
</protein>